<reference evidence="2" key="1">
    <citation type="submission" date="2022-11" db="UniProtKB">
        <authorList>
            <consortium name="WormBaseParasite"/>
        </authorList>
    </citation>
    <scope>IDENTIFICATION</scope>
</reference>
<dbReference type="Proteomes" id="UP000887577">
    <property type="component" value="Unplaced"/>
</dbReference>
<protein>
    <submittedName>
        <fullName evidence="2">Uncharacterized protein</fullName>
    </submittedName>
</protein>
<sequence length="157" mass="17442">MSFSTLRASSGSEPSPCLFEPLSVITEAAPTSKSTASSPTEHDNIDFQRFQSVSPTLNVQSSTRIKNRIGLSHRKYETLRRELAVEGIKMPSPSTIRRNENRIFDDHFQNSDKPDFYGLVNKAVSKYDFSTFENVRITIGGDGGGDGEKSSVKLFVF</sequence>
<organism evidence="1 2">
    <name type="scientific">Panagrolaimus superbus</name>
    <dbReference type="NCBI Taxonomy" id="310955"/>
    <lineage>
        <taxon>Eukaryota</taxon>
        <taxon>Metazoa</taxon>
        <taxon>Ecdysozoa</taxon>
        <taxon>Nematoda</taxon>
        <taxon>Chromadorea</taxon>
        <taxon>Rhabditida</taxon>
        <taxon>Tylenchina</taxon>
        <taxon>Panagrolaimomorpha</taxon>
        <taxon>Panagrolaimoidea</taxon>
        <taxon>Panagrolaimidae</taxon>
        <taxon>Panagrolaimus</taxon>
    </lineage>
</organism>
<evidence type="ECO:0000313" key="2">
    <source>
        <dbReference type="WBParaSite" id="PSU_v2.g3896.t1"/>
    </source>
</evidence>
<keyword evidence="1" id="KW-1185">Reference proteome</keyword>
<accession>A0A914YW61</accession>
<name>A0A914YW61_9BILA</name>
<dbReference type="WBParaSite" id="PSU_v2.g3896.t1">
    <property type="protein sequence ID" value="PSU_v2.g3896.t1"/>
    <property type="gene ID" value="PSU_v2.g3896"/>
</dbReference>
<proteinExistence type="predicted"/>
<evidence type="ECO:0000313" key="1">
    <source>
        <dbReference type="Proteomes" id="UP000887577"/>
    </source>
</evidence>
<dbReference type="AlphaFoldDB" id="A0A914YW61"/>